<gene>
    <name evidence="1" type="ORF">LCGC14_0278320</name>
</gene>
<accession>A0A0F9U1S6</accession>
<dbReference type="Gene3D" id="3.40.50.300">
    <property type="entry name" value="P-loop containing nucleotide triphosphate hydrolases"/>
    <property type="match status" value="1"/>
</dbReference>
<evidence type="ECO:0000313" key="1">
    <source>
        <dbReference type="EMBL" id="KKN85509.1"/>
    </source>
</evidence>
<sequence length="775" mass="89949">MVITGKDAAKARYFAYLHKQYLKGTLNRTQIEVLRREGYIKDGPEVVKMSPGQQIMQKKMKGWKNDPFVHSGTFSRFKDNLTKADWLPASNLYHTDEFINWINSIVYGPFPQAIKYPLFERYKAQAFRWLEEKDNITNYKDQDAKREYANQERDRIKENTLYFANKYGELKEGDAASGMMRYYAKEHHAVIFYLFDCRYNVIGGKGRQIGFTSAMGLIALKMMLIHNNYYIKFIAEDKDTVEEIFTDKLKYPFGALPRWLQPPVKSDSGTRFWLSDKPGKGKKGYPNSRCDVVAPKKTAINGGSPQLALIDEIGNIGILGPMLNEARPTMFWNDPVTGKFVLRRQIWMWGTGGEMDKGKGAYEKEWYRILGLWEAKQFESGFVPLFFSWHARLTKEDYLKEQAWYYGARATERDIDLETSKIQFHQHYPSSFKDMFLSNSSMLVSREIIEGGLDRCRALGAKARPTLGYFEPIYDYNDPMPPESDVPFRIIDAKFYPLDDDDPDRKGTTWIFQHPEQHWVNRYWQGTDPIATESGHSKMASAIWDDHLKTCSALMNYRQSHEHKKCFMQATLLGLYYDVENPAGSKRGVPDLVEANIGTNYIDYKELKGFLGSLIFNTQLPHKVQGGARDIGLDKKGIRADAVIEYMTEVFRNYHYNIYISVFFDQLTTFAYEIKPSGKETWGPLNKMMHYDDALDALTYAYIARIACAHKKTYRTNSRVSQTRVRYKVVRDANWNMIRVPVKENFNNFIDEKDIRSVQNEARRLSQSLPGTEKD</sequence>
<comment type="caution">
    <text evidence="1">The sequence shown here is derived from an EMBL/GenBank/DDBJ whole genome shotgun (WGS) entry which is preliminary data.</text>
</comment>
<dbReference type="EMBL" id="LAZR01000158">
    <property type="protein sequence ID" value="KKN85509.1"/>
    <property type="molecule type" value="Genomic_DNA"/>
</dbReference>
<protein>
    <recommendedName>
        <fullName evidence="2">Terminase</fullName>
    </recommendedName>
</protein>
<name>A0A0F9U1S6_9ZZZZ</name>
<evidence type="ECO:0008006" key="2">
    <source>
        <dbReference type="Google" id="ProtNLM"/>
    </source>
</evidence>
<organism evidence="1">
    <name type="scientific">marine sediment metagenome</name>
    <dbReference type="NCBI Taxonomy" id="412755"/>
    <lineage>
        <taxon>unclassified sequences</taxon>
        <taxon>metagenomes</taxon>
        <taxon>ecological metagenomes</taxon>
    </lineage>
</organism>
<proteinExistence type="predicted"/>
<reference evidence="1" key="1">
    <citation type="journal article" date="2015" name="Nature">
        <title>Complex archaea that bridge the gap between prokaryotes and eukaryotes.</title>
        <authorList>
            <person name="Spang A."/>
            <person name="Saw J.H."/>
            <person name="Jorgensen S.L."/>
            <person name="Zaremba-Niedzwiedzka K."/>
            <person name="Martijn J."/>
            <person name="Lind A.E."/>
            <person name="van Eijk R."/>
            <person name="Schleper C."/>
            <person name="Guy L."/>
            <person name="Ettema T.J."/>
        </authorList>
    </citation>
    <scope>NUCLEOTIDE SEQUENCE</scope>
</reference>
<dbReference type="AlphaFoldDB" id="A0A0F9U1S6"/>
<dbReference type="InterPro" id="IPR027417">
    <property type="entry name" value="P-loop_NTPase"/>
</dbReference>